<reference evidence="3" key="1">
    <citation type="submission" date="2018-09" db="EMBL/GenBank/DDBJ databases">
        <title>Acidovorax cavernicola nov. sp. isolated from Gruta de las Maravillas (Aracena, Spain).</title>
        <authorList>
            <person name="Jurado V."/>
            <person name="Gutierrez-Patricio S."/>
            <person name="Gonzalez-Pimentel J.L."/>
            <person name="Miller A.Z."/>
            <person name="Laiz L."/>
            <person name="Saiz-Jimenez C."/>
        </authorList>
    </citation>
    <scope>NUCLEOTIDE SEQUENCE [LARGE SCALE GENOMIC DNA]</scope>
    <source>
        <strain evidence="3">1011MAR3C25</strain>
    </source>
</reference>
<dbReference type="OrthoDB" id="6712829at2"/>
<comment type="caution">
    <text evidence="2">The sequence shown here is derived from an EMBL/GenBank/DDBJ whole genome shotgun (WGS) entry which is preliminary data.</text>
</comment>
<sequence length="299" mass="32992">MTACGEGTAHHARGFTADQDAERDHLRTLFSIIIRAVSSVINEIVISVRSFSLAQIYLSVITRAKSCRSGYSFNVVFRMELSGMLQFPIDCPHCGTKKSGATFHEVYASTAARLAVFGSCNTCFGGILVFGNTRGLPSDYARRPLSKYVKNWPELVEHMEIIGMAPNFPKPRSIAHLPCQVENAFREGEQNLADRRYLSAAGNYRTALDRAMKDIAPGGTGTLFQKIERLADANALPTSMIDLMHEIRFLGNQIHDMDDPDPEDVKAGADFITLLLSYLYELPGRVKIAAEKRAAAKAE</sequence>
<proteinExistence type="predicted"/>
<evidence type="ECO:0000313" key="3">
    <source>
        <dbReference type="Proteomes" id="UP000284202"/>
    </source>
</evidence>
<keyword evidence="3" id="KW-1185">Reference proteome</keyword>
<name>A0A418STC4_9RHOB</name>
<feature type="domain" description="DUF4145" evidence="1">
    <location>
        <begin position="196"/>
        <end position="272"/>
    </location>
</feature>
<evidence type="ECO:0000313" key="2">
    <source>
        <dbReference type="EMBL" id="RJE84225.1"/>
    </source>
</evidence>
<accession>A0A418STC4</accession>
<organism evidence="2 3">
    <name type="scientific">Paracoccus onubensis</name>
    <dbReference type="NCBI Taxonomy" id="1675788"/>
    <lineage>
        <taxon>Bacteria</taxon>
        <taxon>Pseudomonadati</taxon>
        <taxon>Pseudomonadota</taxon>
        <taxon>Alphaproteobacteria</taxon>
        <taxon>Rhodobacterales</taxon>
        <taxon>Paracoccaceae</taxon>
        <taxon>Paracoccus</taxon>
    </lineage>
</organism>
<dbReference type="AlphaFoldDB" id="A0A418STC4"/>
<gene>
    <name evidence="2" type="ORF">D3P04_13385</name>
</gene>
<dbReference type="Proteomes" id="UP000284202">
    <property type="component" value="Unassembled WGS sequence"/>
</dbReference>
<evidence type="ECO:0000259" key="1">
    <source>
        <dbReference type="Pfam" id="PF13643"/>
    </source>
</evidence>
<dbReference type="Pfam" id="PF13643">
    <property type="entry name" value="DUF4145"/>
    <property type="match status" value="1"/>
</dbReference>
<protein>
    <submittedName>
        <fullName evidence="2">DUF4145 domain-containing protein</fullName>
    </submittedName>
</protein>
<dbReference type="EMBL" id="QZCG01000009">
    <property type="protein sequence ID" value="RJE84225.1"/>
    <property type="molecule type" value="Genomic_DNA"/>
</dbReference>
<dbReference type="InterPro" id="IPR025285">
    <property type="entry name" value="DUF4145"/>
</dbReference>